<dbReference type="RefSeq" id="WP_235673523.1">
    <property type="nucleotide sequence ID" value="NZ_BLKY01000001.1"/>
</dbReference>
<dbReference type="Proteomes" id="UP000465305">
    <property type="component" value="Unassembled WGS sequence"/>
</dbReference>
<name>A0A7I9Y430_MYCAL</name>
<accession>A0A7I9Y430</accession>
<feature type="region of interest" description="Disordered" evidence="1">
    <location>
        <begin position="152"/>
        <end position="188"/>
    </location>
</feature>
<proteinExistence type="predicted"/>
<organism evidence="2 3">
    <name type="scientific">Mycolicibacter algericus</name>
    <name type="common">Mycobacterium algericum</name>
    <dbReference type="NCBI Taxonomy" id="1288388"/>
    <lineage>
        <taxon>Bacteria</taxon>
        <taxon>Bacillati</taxon>
        <taxon>Actinomycetota</taxon>
        <taxon>Actinomycetes</taxon>
        <taxon>Mycobacteriales</taxon>
        <taxon>Mycobacteriaceae</taxon>
        <taxon>Mycolicibacter</taxon>
    </lineage>
</organism>
<dbReference type="EMBL" id="BLKY01000001">
    <property type="protein sequence ID" value="GFG83337.1"/>
    <property type="molecule type" value="Genomic_DNA"/>
</dbReference>
<evidence type="ECO:0000256" key="1">
    <source>
        <dbReference type="SAM" id="MobiDB-lite"/>
    </source>
</evidence>
<sequence length="188" mass="20866">MRPAQDGSFLIEVVRVATENWDVVANAVTNAVTDNWENAQATASALGAPTIAAVVWWATKSLRADVKDFSYLDNGRVKINWQDDTVDEVPLAAWKELQKRGRRRKSQLRQIMAPLADSRVTKVDVSAPVDTQQPELPITKDAAPRVFALIVPITPPPGQRTRSRRHPRSSRLRPRCRLSTSIIPPDGG</sequence>
<evidence type="ECO:0000313" key="3">
    <source>
        <dbReference type="Proteomes" id="UP000465305"/>
    </source>
</evidence>
<reference evidence="2 3" key="1">
    <citation type="journal article" date="2019" name="Emerg. Microbes Infect.">
        <title>Comprehensive subspecies identification of 175 nontuberculous mycobacteria species based on 7547 genomic profiles.</title>
        <authorList>
            <person name="Matsumoto Y."/>
            <person name="Kinjo T."/>
            <person name="Motooka D."/>
            <person name="Nabeya D."/>
            <person name="Jung N."/>
            <person name="Uechi K."/>
            <person name="Horii T."/>
            <person name="Iida T."/>
            <person name="Fujita J."/>
            <person name="Nakamura S."/>
        </authorList>
    </citation>
    <scope>NUCLEOTIDE SEQUENCE [LARGE SCALE GENOMIC DNA]</scope>
    <source>
        <strain evidence="2 3">JCM 30723</strain>
    </source>
</reference>
<evidence type="ECO:0000313" key="2">
    <source>
        <dbReference type="EMBL" id="GFG83337.1"/>
    </source>
</evidence>
<dbReference type="AlphaFoldDB" id="A0A7I9Y430"/>
<gene>
    <name evidence="2" type="ORF">MALGJ_00130</name>
</gene>
<feature type="compositionally biased region" description="Basic residues" evidence="1">
    <location>
        <begin position="161"/>
        <end position="176"/>
    </location>
</feature>
<comment type="caution">
    <text evidence="2">The sequence shown here is derived from an EMBL/GenBank/DDBJ whole genome shotgun (WGS) entry which is preliminary data.</text>
</comment>
<protein>
    <submittedName>
        <fullName evidence="2">Uncharacterized protein</fullName>
    </submittedName>
</protein>